<dbReference type="Pfam" id="PF18412">
    <property type="entry name" value="Wza_C"/>
    <property type="match status" value="1"/>
</dbReference>
<evidence type="ECO:0000256" key="7">
    <source>
        <dbReference type="ARBA" id="ARBA00022729"/>
    </source>
</evidence>
<reference evidence="18" key="1">
    <citation type="submission" date="2023-01" db="EMBL/GenBank/DDBJ databases">
        <title>Xenophilus mangrovi sp. nov., isolated from soil of Mangrove nature reserve.</title>
        <authorList>
            <person name="Xu S."/>
            <person name="Liu Z."/>
            <person name="Xu Y."/>
        </authorList>
    </citation>
    <scope>NUCLEOTIDE SEQUENCE</scope>
    <source>
        <strain evidence="18">YW8</strain>
    </source>
</reference>
<dbReference type="RefSeq" id="WP_271426746.1">
    <property type="nucleotide sequence ID" value="NZ_JAQIPB010000001.1"/>
</dbReference>
<dbReference type="PANTHER" id="PTHR33619:SF3">
    <property type="entry name" value="POLYSACCHARIDE EXPORT PROTEIN GFCE-RELATED"/>
    <property type="match status" value="1"/>
</dbReference>
<dbReference type="Proteomes" id="UP001212602">
    <property type="component" value="Unassembled WGS sequence"/>
</dbReference>
<comment type="similarity">
    <text evidence="2">Belongs to the BexD/CtrA/VexA family.</text>
</comment>
<proteinExistence type="inferred from homology"/>
<evidence type="ECO:0000256" key="2">
    <source>
        <dbReference type="ARBA" id="ARBA00009450"/>
    </source>
</evidence>
<keyword evidence="6" id="KW-0812">Transmembrane</keyword>
<keyword evidence="13" id="KW-0998">Cell outer membrane</keyword>
<evidence type="ECO:0000256" key="3">
    <source>
        <dbReference type="ARBA" id="ARBA00022448"/>
    </source>
</evidence>
<keyword evidence="5" id="KW-0762">Sugar transport</keyword>
<keyword evidence="12" id="KW-0564">Palmitate</keyword>
<feature type="domain" description="Polysaccharide export protein N-terminal" evidence="15">
    <location>
        <begin position="72"/>
        <end position="163"/>
    </location>
</feature>
<evidence type="ECO:0000256" key="8">
    <source>
        <dbReference type="ARBA" id="ARBA00023047"/>
    </source>
</evidence>
<keyword evidence="9" id="KW-0406">Ion transport</keyword>
<keyword evidence="11" id="KW-0472">Membrane</keyword>
<dbReference type="GO" id="GO:0006811">
    <property type="term" value="P:monoatomic ion transport"/>
    <property type="evidence" value="ECO:0007669"/>
    <property type="project" value="UniProtKB-KW"/>
</dbReference>
<evidence type="ECO:0000256" key="14">
    <source>
        <dbReference type="ARBA" id="ARBA00023288"/>
    </source>
</evidence>
<keyword evidence="4" id="KW-1134">Transmembrane beta strand</keyword>
<name>A0AAE3N6Z7_9BURK</name>
<evidence type="ECO:0000256" key="11">
    <source>
        <dbReference type="ARBA" id="ARBA00023136"/>
    </source>
</evidence>
<feature type="domain" description="Outer-membrane lipoprotein Wza C-terminal" evidence="16">
    <location>
        <begin position="341"/>
        <end position="366"/>
    </location>
</feature>
<feature type="domain" description="SLBB" evidence="17">
    <location>
        <begin position="254"/>
        <end position="338"/>
    </location>
</feature>
<evidence type="ECO:0000259" key="16">
    <source>
        <dbReference type="Pfam" id="PF18412"/>
    </source>
</evidence>
<evidence type="ECO:0000256" key="6">
    <source>
        <dbReference type="ARBA" id="ARBA00022692"/>
    </source>
</evidence>
<dbReference type="GO" id="GO:0046930">
    <property type="term" value="C:pore complex"/>
    <property type="evidence" value="ECO:0007669"/>
    <property type="project" value="UniProtKB-KW"/>
</dbReference>
<keyword evidence="8" id="KW-0625">Polysaccharide transport</keyword>
<accession>A0AAE3N6Z7</accession>
<dbReference type="GO" id="GO:0015288">
    <property type="term" value="F:porin activity"/>
    <property type="evidence" value="ECO:0007669"/>
    <property type="project" value="UniProtKB-KW"/>
</dbReference>
<keyword evidence="14" id="KW-0449">Lipoprotein</keyword>
<comment type="subcellular location">
    <subcellularLocation>
        <location evidence="1">Cell outer membrane</location>
        <topology evidence="1">Multi-pass membrane protein</topology>
    </subcellularLocation>
</comment>
<evidence type="ECO:0000256" key="13">
    <source>
        <dbReference type="ARBA" id="ARBA00023237"/>
    </source>
</evidence>
<dbReference type="Pfam" id="PF22461">
    <property type="entry name" value="SLBB_2"/>
    <property type="match status" value="2"/>
</dbReference>
<evidence type="ECO:0000313" key="18">
    <source>
        <dbReference type="EMBL" id="MDA7415496.1"/>
    </source>
</evidence>
<dbReference type="Pfam" id="PF02563">
    <property type="entry name" value="Poly_export"/>
    <property type="match status" value="1"/>
</dbReference>
<keyword evidence="10" id="KW-0626">Porin</keyword>
<dbReference type="GO" id="GO:0015159">
    <property type="term" value="F:polysaccharide transmembrane transporter activity"/>
    <property type="evidence" value="ECO:0007669"/>
    <property type="project" value="InterPro"/>
</dbReference>
<sequence length="371" mass="39487">MAVAMAGCSSIVPGMGNVSPYADQSLPTQFDYLADEAPEGRITPISLALVRTLAQQAPQGIPPEVQTLFGQPMPYTIGPGDVLGVIVYDHPELLPNSGAVISQSVDPTGVQVAPGFIVNSKGEIAFPYVGRVRVQGLTEAEASDLIRNRIAAQVRDPQVTVRIQSFRSRRVHVEGEVRTPGQQIITDVPMTLNEAISRAGGMTANGNRSAVTLIREGRSIPINLTRLRDTGHDANAIPLHNGDTVRVAHREDSKVFVMGEVLAPLALPMRSDGHLSLSEALGETGGPAGATAHAGQIYVIREGAKTGSPAIFHLDAKNPAAMAVAGQFNLQPHDVVYVDPVPLVKWNRVVSLILPSSQAVNTASQIYVRHR</sequence>
<evidence type="ECO:0000259" key="17">
    <source>
        <dbReference type="Pfam" id="PF22461"/>
    </source>
</evidence>
<dbReference type="GO" id="GO:0009279">
    <property type="term" value="C:cell outer membrane"/>
    <property type="evidence" value="ECO:0007669"/>
    <property type="project" value="UniProtKB-SubCell"/>
</dbReference>
<keyword evidence="7" id="KW-0732">Signal</keyword>
<dbReference type="EMBL" id="JAQIPB010000001">
    <property type="protein sequence ID" value="MDA7415496.1"/>
    <property type="molecule type" value="Genomic_DNA"/>
</dbReference>
<keyword evidence="19" id="KW-1185">Reference proteome</keyword>
<gene>
    <name evidence="18" type="ORF">PGB34_03890</name>
</gene>
<dbReference type="PANTHER" id="PTHR33619">
    <property type="entry name" value="POLYSACCHARIDE EXPORT PROTEIN GFCE-RELATED"/>
    <property type="match status" value="1"/>
</dbReference>
<evidence type="ECO:0000256" key="1">
    <source>
        <dbReference type="ARBA" id="ARBA00004571"/>
    </source>
</evidence>
<evidence type="ECO:0000256" key="10">
    <source>
        <dbReference type="ARBA" id="ARBA00023114"/>
    </source>
</evidence>
<organism evidence="18 19">
    <name type="scientific">Xenophilus arseniciresistens</name>
    <dbReference type="NCBI Taxonomy" id="1283306"/>
    <lineage>
        <taxon>Bacteria</taxon>
        <taxon>Pseudomonadati</taxon>
        <taxon>Pseudomonadota</taxon>
        <taxon>Betaproteobacteria</taxon>
        <taxon>Burkholderiales</taxon>
        <taxon>Comamonadaceae</taxon>
        <taxon>Xenophilus</taxon>
    </lineage>
</organism>
<dbReference type="Gene3D" id="3.30.1950.10">
    <property type="entry name" value="wza like domain"/>
    <property type="match status" value="1"/>
</dbReference>
<dbReference type="InterPro" id="IPR054765">
    <property type="entry name" value="SLBB_dom"/>
</dbReference>
<dbReference type="InterPro" id="IPR003715">
    <property type="entry name" value="Poly_export_N"/>
</dbReference>
<evidence type="ECO:0000256" key="9">
    <source>
        <dbReference type="ARBA" id="ARBA00023065"/>
    </source>
</evidence>
<dbReference type="AlphaFoldDB" id="A0AAE3N6Z7"/>
<evidence type="ECO:0000256" key="12">
    <source>
        <dbReference type="ARBA" id="ARBA00023139"/>
    </source>
</evidence>
<protein>
    <submittedName>
        <fullName evidence="18">Polysaccharide biosynthesis/export family protein</fullName>
    </submittedName>
</protein>
<comment type="caution">
    <text evidence="18">The sequence shown here is derived from an EMBL/GenBank/DDBJ whole genome shotgun (WGS) entry which is preliminary data.</text>
</comment>
<dbReference type="Gene3D" id="3.10.560.10">
    <property type="entry name" value="Outer membrane lipoprotein wza domain like"/>
    <property type="match status" value="2"/>
</dbReference>
<evidence type="ECO:0000256" key="4">
    <source>
        <dbReference type="ARBA" id="ARBA00022452"/>
    </source>
</evidence>
<evidence type="ECO:0000259" key="15">
    <source>
        <dbReference type="Pfam" id="PF02563"/>
    </source>
</evidence>
<dbReference type="InterPro" id="IPR049712">
    <property type="entry name" value="Poly_export"/>
</dbReference>
<evidence type="ECO:0000256" key="5">
    <source>
        <dbReference type="ARBA" id="ARBA00022597"/>
    </source>
</evidence>
<feature type="domain" description="SLBB" evidence="17">
    <location>
        <begin position="170"/>
        <end position="247"/>
    </location>
</feature>
<dbReference type="InterPro" id="IPR040716">
    <property type="entry name" value="Wza_C"/>
</dbReference>
<keyword evidence="3" id="KW-0813">Transport</keyword>
<evidence type="ECO:0000313" key="19">
    <source>
        <dbReference type="Proteomes" id="UP001212602"/>
    </source>
</evidence>